<feature type="chain" id="PRO_5040831988" evidence="5">
    <location>
        <begin position="24"/>
        <end position="393"/>
    </location>
</feature>
<proteinExistence type="inferred from homology"/>
<dbReference type="OrthoDB" id="10276842at2759"/>
<reference evidence="8" key="1">
    <citation type="submission" date="2025-08" db="UniProtKB">
        <authorList>
            <consortium name="RefSeq"/>
        </authorList>
    </citation>
    <scope>IDENTIFICATION</scope>
</reference>
<keyword evidence="5" id="KW-0732">Signal</keyword>
<keyword evidence="3" id="KW-0339">Growth factor</keyword>
<keyword evidence="7" id="KW-1185">Reference proteome</keyword>
<dbReference type="GO" id="GO:0008083">
    <property type="term" value="F:growth factor activity"/>
    <property type="evidence" value="ECO:0007669"/>
    <property type="project" value="UniProtKB-KW"/>
</dbReference>
<dbReference type="InterPro" id="IPR001839">
    <property type="entry name" value="TGF-b_C"/>
</dbReference>
<evidence type="ECO:0000256" key="4">
    <source>
        <dbReference type="SAM" id="MobiDB-lite"/>
    </source>
</evidence>
<dbReference type="SUPFAM" id="SSF57501">
    <property type="entry name" value="Cystine-knot cytokines"/>
    <property type="match status" value="1"/>
</dbReference>
<dbReference type="PROSITE" id="PS51362">
    <property type="entry name" value="TGF_BETA_2"/>
    <property type="match status" value="1"/>
</dbReference>
<dbReference type="Pfam" id="PF00019">
    <property type="entry name" value="TGF_beta"/>
    <property type="match status" value="1"/>
</dbReference>
<evidence type="ECO:0000256" key="3">
    <source>
        <dbReference type="RuleBase" id="RU000354"/>
    </source>
</evidence>
<dbReference type="GO" id="GO:0005576">
    <property type="term" value="C:extracellular region"/>
    <property type="evidence" value="ECO:0007669"/>
    <property type="project" value="UniProtKB-SubCell"/>
</dbReference>
<feature type="compositionally biased region" description="Basic and acidic residues" evidence="4">
    <location>
        <begin position="221"/>
        <end position="242"/>
    </location>
</feature>
<feature type="compositionally biased region" description="Polar residues" evidence="4">
    <location>
        <begin position="257"/>
        <end position="276"/>
    </location>
</feature>
<protein>
    <submittedName>
        <fullName evidence="8">Uncharacterized protein LOC106065853 isoform X1</fullName>
    </submittedName>
</protein>
<sequence length="393" mass="44536">MVQWLHWTVCLCLLITLLFKVFSENTTGNKADDKNSEMMDDVVKHVRDTVGYNYLIKLHQTLSEQLRLCDELDDYSCRRWALRAYLPDLVENNTVIFRRSRLKEDTPFFVDSHGFTCVISHVEYLLPVFDRTELSRAQINVFGQHVSPEKSGPSGASIFNLTGVQFLKKSSIRITVLSSWLTTHLLRNSVLFTFCNMNATVIDTILGVTVTDDKNVHIHNMQGDDPKTAILGADDKTSDKQKRQSRSSVKQLCPKKQTCNSKSTSGKCRGKSTSVTSPVPKVDFHPQLEGCKRHKLVISLTTFFPPAFQVLQPTFYDVGQCKGICAHVTDYCRLDVFRTGRAFLLNRNVNTSLVNHVSCSPHKMESASFLIYHTKTFKAIIIANTRVKTCRCV</sequence>
<organism evidence="7 8">
    <name type="scientific">Biomphalaria glabrata</name>
    <name type="common">Bloodfluke planorb</name>
    <name type="synonym">Freshwater snail</name>
    <dbReference type="NCBI Taxonomy" id="6526"/>
    <lineage>
        <taxon>Eukaryota</taxon>
        <taxon>Metazoa</taxon>
        <taxon>Spiralia</taxon>
        <taxon>Lophotrochozoa</taxon>
        <taxon>Mollusca</taxon>
        <taxon>Gastropoda</taxon>
        <taxon>Heterobranchia</taxon>
        <taxon>Euthyneura</taxon>
        <taxon>Panpulmonata</taxon>
        <taxon>Hygrophila</taxon>
        <taxon>Lymnaeoidea</taxon>
        <taxon>Planorbidae</taxon>
        <taxon>Biomphalaria</taxon>
    </lineage>
</organism>
<evidence type="ECO:0000256" key="2">
    <source>
        <dbReference type="ARBA" id="ARBA00022525"/>
    </source>
</evidence>
<dbReference type="GeneID" id="106065853"/>
<comment type="similarity">
    <text evidence="3">Belongs to the TGF-beta family.</text>
</comment>
<feature type="region of interest" description="Disordered" evidence="4">
    <location>
        <begin position="221"/>
        <end position="276"/>
    </location>
</feature>
<accession>A0A9U8EB47</accession>
<gene>
    <name evidence="8" type="primary">LOC106065853</name>
</gene>
<feature type="domain" description="TGF-beta family profile" evidence="6">
    <location>
        <begin position="269"/>
        <end position="393"/>
    </location>
</feature>
<dbReference type="InterPro" id="IPR029034">
    <property type="entry name" value="Cystine-knot_cytokine"/>
</dbReference>
<evidence type="ECO:0000313" key="7">
    <source>
        <dbReference type="Proteomes" id="UP001165740"/>
    </source>
</evidence>
<feature type="signal peptide" evidence="5">
    <location>
        <begin position="1"/>
        <end position="23"/>
    </location>
</feature>
<dbReference type="Proteomes" id="UP001165740">
    <property type="component" value="Chromosome 5"/>
</dbReference>
<keyword evidence="2" id="KW-0964">Secreted</keyword>
<evidence type="ECO:0000313" key="8">
    <source>
        <dbReference type="RefSeq" id="XP_013080217.2"/>
    </source>
</evidence>
<dbReference type="AlphaFoldDB" id="A0A9U8EB47"/>
<dbReference type="RefSeq" id="XP_013080217.2">
    <property type="nucleotide sequence ID" value="XM_013224763.2"/>
</dbReference>
<evidence type="ECO:0000256" key="5">
    <source>
        <dbReference type="SAM" id="SignalP"/>
    </source>
</evidence>
<comment type="subcellular location">
    <subcellularLocation>
        <location evidence="1">Secreted</location>
    </subcellularLocation>
</comment>
<name>A0A9U8EB47_BIOGL</name>
<evidence type="ECO:0000259" key="6">
    <source>
        <dbReference type="PROSITE" id="PS51362"/>
    </source>
</evidence>
<dbReference type="KEGG" id="bgt:106065853"/>
<evidence type="ECO:0000256" key="1">
    <source>
        <dbReference type="ARBA" id="ARBA00004613"/>
    </source>
</evidence>
<dbReference type="OMA" id="IHANSCC"/>
<dbReference type="Gene3D" id="2.10.90.10">
    <property type="entry name" value="Cystine-knot cytokines"/>
    <property type="match status" value="1"/>
</dbReference>